<keyword evidence="3" id="KW-1185">Reference proteome</keyword>
<evidence type="ECO:0000256" key="1">
    <source>
        <dbReference type="SAM" id="Phobius"/>
    </source>
</evidence>
<dbReference type="AlphaFoldDB" id="A0A6A4HLH2"/>
<proteinExistence type="predicted"/>
<feature type="transmembrane region" description="Helical" evidence="1">
    <location>
        <begin position="124"/>
        <end position="144"/>
    </location>
</feature>
<feature type="transmembrane region" description="Helical" evidence="1">
    <location>
        <begin position="6"/>
        <end position="22"/>
    </location>
</feature>
<reference evidence="2" key="1">
    <citation type="journal article" date="2019" name="Environ. Microbiol.">
        <title>Fungal ecological strategies reflected in gene transcription - a case study of two litter decomposers.</title>
        <authorList>
            <person name="Barbi F."/>
            <person name="Kohler A."/>
            <person name="Barry K."/>
            <person name="Baskaran P."/>
            <person name="Daum C."/>
            <person name="Fauchery L."/>
            <person name="Ihrmark K."/>
            <person name="Kuo A."/>
            <person name="LaButti K."/>
            <person name="Lipzen A."/>
            <person name="Morin E."/>
            <person name="Grigoriev I.V."/>
            <person name="Henrissat B."/>
            <person name="Lindahl B."/>
            <person name="Martin F."/>
        </authorList>
    </citation>
    <scope>NUCLEOTIDE SEQUENCE</scope>
    <source>
        <strain evidence="2">JB14</strain>
    </source>
</reference>
<dbReference type="Proteomes" id="UP000799118">
    <property type="component" value="Unassembled WGS sequence"/>
</dbReference>
<sequence>MFYSLVLMSVEFLFILRLYAIYNKSKRIAILLGVVLLCVSANNSYHAYCTLMEQLAIDIDVQLSTIEQVGCIQVDTAQQGLHMVYTWVGVVVFDICVFSLTLWKTMRLRNDYFSGIASVIMRDGAAYFGVIALLNTVNILTSALGSNFTKSMFFTLSIVYVLPHGRIHL</sequence>
<protein>
    <submittedName>
        <fullName evidence="2">Uncharacterized protein</fullName>
    </submittedName>
</protein>
<keyword evidence="1" id="KW-0472">Membrane</keyword>
<organism evidence="2 3">
    <name type="scientific">Gymnopus androsaceus JB14</name>
    <dbReference type="NCBI Taxonomy" id="1447944"/>
    <lineage>
        <taxon>Eukaryota</taxon>
        <taxon>Fungi</taxon>
        <taxon>Dikarya</taxon>
        <taxon>Basidiomycota</taxon>
        <taxon>Agaricomycotina</taxon>
        <taxon>Agaricomycetes</taxon>
        <taxon>Agaricomycetidae</taxon>
        <taxon>Agaricales</taxon>
        <taxon>Marasmiineae</taxon>
        <taxon>Omphalotaceae</taxon>
        <taxon>Gymnopus</taxon>
    </lineage>
</organism>
<gene>
    <name evidence="2" type="ORF">BT96DRAFT_1019317</name>
</gene>
<name>A0A6A4HLH2_9AGAR</name>
<feature type="transmembrane region" description="Helical" evidence="1">
    <location>
        <begin position="29"/>
        <end position="48"/>
    </location>
</feature>
<dbReference type="OrthoDB" id="3261349at2759"/>
<keyword evidence="1" id="KW-1133">Transmembrane helix</keyword>
<feature type="transmembrane region" description="Helical" evidence="1">
    <location>
        <begin position="84"/>
        <end position="103"/>
    </location>
</feature>
<keyword evidence="1" id="KW-0812">Transmembrane</keyword>
<dbReference type="EMBL" id="ML769465">
    <property type="protein sequence ID" value="KAE9399762.1"/>
    <property type="molecule type" value="Genomic_DNA"/>
</dbReference>
<evidence type="ECO:0000313" key="2">
    <source>
        <dbReference type="EMBL" id="KAE9399762.1"/>
    </source>
</evidence>
<evidence type="ECO:0000313" key="3">
    <source>
        <dbReference type="Proteomes" id="UP000799118"/>
    </source>
</evidence>
<accession>A0A6A4HLH2</accession>